<keyword evidence="3" id="KW-1185">Reference proteome</keyword>
<gene>
    <name evidence="2" type="ORF">DCCM_4655</name>
</gene>
<dbReference type="AlphaFoldDB" id="A0A2L2XMG6"/>
<dbReference type="GO" id="GO:0005829">
    <property type="term" value="C:cytosol"/>
    <property type="evidence" value="ECO:0007669"/>
    <property type="project" value="TreeGrafter"/>
</dbReference>
<comment type="caution">
    <text evidence="2">The sequence shown here is derived from an EMBL/GenBank/DDBJ whole genome shotgun (WGS) entry which is preliminary data.</text>
</comment>
<dbReference type="InterPro" id="IPR050243">
    <property type="entry name" value="PHP_phosphatase"/>
</dbReference>
<evidence type="ECO:0000313" key="2">
    <source>
        <dbReference type="EMBL" id="GBF35526.1"/>
    </source>
</evidence>
<feature type="domain" description="PHP" evidence="1">
    <location>
        <begin position="3"/>
        <end position="153"/>
    </location>
</feature>
<dbReference type="PANTHER" id="PTHR36928:SF1">
    <property type="entry name" value="PHOSPHATASE YCDX-RELATED"/>
    <property type="match status" value="1"/>
</dbReference>
<dbReference type="InterPro" id="IPR016195">
    <property type="entry name" value="Pol/histidinol_Pase-like"/>
</dbReference>
<dbReference type="Proteomes" id="UP000239549">
    <property type="component" value="Unassembled WGS sequence"/>
</dbReference>
<organism evidence="2 3">
    <name type="scientific">Desulfocucumis palustris</name>
    <dbReference type="NCBI Taxonomy" id="1898651"/>
    <lineage>
        <taxon>Bacteria</taxon>
        <taxon>Bacillati</taxon>
        <taxon>Bacillota</taxon>
        <taxon>Clostridia</taxon>
        <taxon>Eubacteriales</taxon>
        <taxon>Desulfocucumaceae</taxon>
        <taxon>Desulfocucumis</taxon>
    </lineage>
</organism>
<accession>A0A2L2XMG6</accession>
<proteinExistence type="predicted"/>
<dbReference type="InterPro" id="IPR004013">
    <property type="entry name" value="PHP_dom"/>
</dbReference>
<protein>
    <submittedName>
        <fullName evidence="2">Histidinol phosphatase and related hydrolases of the PHP family</fullName>
    </submittedName>
</protein>
<dbReference type="PANTHER" id="PTHR36928">
    <property type="entry name" value="PHOSPHATASE YCDX-RELATED"/>
    <property type="match status" value="1"/>
</dbReference>
<evidence type="ECO:0000313" key="3">
    <source>
        <dbReference type="Proteomes" id="UP000239549"/>
    </source>
</evidence>
<dbReference type="Pfam" id="PF02811">
    <property type="entry name" value="PHP"/>
    <property type="match status" value="1"/>
</dbReference>
<reference evidence="3" key="1">
    <citation type="submission" date="2018-02" db="EMBL/GenBank/DDBJ databases">
        <title>Genome sequence of Desulfocucumis palustris strain NAW-5.</title>
        <authorList>
            <person name="Watanabe M."/>
            <person name="Kojima H."/>
            <person name="Fukui M."/>
        </authorList>
    </citation>
    <scope>NUCLEOTIDE SEQUENCE [LARGE SCALE GENOMIC DNA]</scope>
    <source>
        <strain evidence="3">NAW-5</strain>
    </source>
</reference>
<keyword evidence="2" id="KW-0378">Hydrolase</keyword>
<evidence type="ECO:0000259" key="1">
    <source>
        <dbReference type="Pfam" id="PF02811"/>
    </source>
</evidence>
<dbReference type="Gene3D" id="3.20.20.140">
    <property type="entry name" value="Metal-dependent hydrolases"/>
    <property type="match status" value="1"/>
</dbReference>
<dbReference type="GO" id="GO:0008270">
    <property type="term" value="F:zinc ion binding"/>
    <property type="evidence" value="ECO:0007669"/>
    <property type="project" value="TreeGrafter"/>
</dbReference>
<dbReference type="GO" id="GO:0042578">
    <property type="term" value="F:phosphoric ester hydrolase activity"/>
    <property type="evidence" value="ECO:0007669"/>
    <property type="project" value="TreeGrafter"/>
</dbReference>
<dbReference type="SUPFAM" id="SSF89550">
    <property type="entry name" value="PHP domain-like"/>
    <property type="match status" value="1"/>
</dbReference>
<sequence length="242" mass="26228">MKSDGRGTIRENVQAAAKSGLKAVGITDHGPRGIGIGVENLSVYRESAAEAGKLEEEFQIRVLIGAEANVTGTDGKLDIPPELAGRLDLLVAGLHPFVLPDRGSEALTWLLPNQFARVSRFARERLRSGNTKAQAEAVRKNPVDIVSHPNLMLAVDLDELARVCARYGTAMEINTGHKYDKEEIVTAALRHGTPISVNSDAHTPSGVGRLGEGEALLERLNFPMEQVFNTRSDFPAGKFRRV</sequence>
<name>A0A2L2XMG6_9FIRM</name>
<dbReference type="EMBL" id="BFAV01000172">
    <property type="protein sequence ID" value="GBF35526.1"/>
    <property type="molecule type" value="Genomic_DNA"/>
</dbReference>